<geneLocation type="plasmid" evidence="3">
    <name>pjcm18538 dna</name>
</geneLocation>
<dbReference type="PANTHER" id="PTHR43084">
    <property type="entry name" value="PERSULFIDE DIOXYGENASE ETHE1"/>
    <property type="match status" value="1"/>
</dbReference>
<dbReference type="GO" id="GO:0070813">
    <property type="term" value="P:hydrogen sulfide metabolic process"/>
    <property type="evidence" value="ECO:0007669"/>
    <property type="project" value="TreeGrafter"/>
</dbReference>
<dbReference type="KEGG" id="marz:MARA_03980"/>
<feature type="domain" description="Metallo-beta-lactamase" evidence="1">
    <location>
        <begin position="11"/>
        <end position="94"/>
    </location>
</feature>
<dbReference type="Gene3D" id="3.60.15.10">
    <property type="entry name" value="Ribonuclease Z/Hydroxyacylglutathione hydrolase-like"/>
    <property type="match status" value="1"/>
</dbReference>
<dbReference type="Proteomes" id="UP000467428">
    <property type="component" value="Chromosome"/>
</dbReference>
<reference evidence="2 3" key="1">
    <citation type="journal article" date="2019" name="Emerg. Microbes Infect.">
        <title>Comprehensive subspecies identification of 175 nontuberculous mycobacteria species based on 7547 genomic profiles.</title>
        <authorList>
            <person name="Matsumoto Y."/>
            <person name="Kinjo T."/>
            <person name="Motooka D."/>
            <person name="Nabeya D."/>
            <person name="Jung N."/>
            <person name="Uechi K."/>
            <person name="Horii T."/>
            <person name="Iida T."/>
            <person name="Fujita J."/>
            <person name="Nakamura S."/>
        </authorList>
    </citation>
    <scope>NUCLEOTIDE SEQUENCE [LARGE SCALE GENOMIC DNA]</scope>
    <source>
        <strain evidence="2 3">JCM 18538</strain>
    </source>
</reference>
<dbReference type="InterPro" id="IPR051682">
    <property type="entry name" value="Mito_Persulfide_Diox"/>
</dbReference>
<evidence type="ECO:0000313" key="3">
    <source>
        <dbReference type="Proteomes" id="UP000467428"/>
    </source>
</evidence>
<sequence>MKFMQYYLECLSHASYLIADETTGRAVVVDPRRDVADYLSDAEKLGWRIELVIETHFHADFVSGHLELAATGATIVYSSVAQTEFASMGVADGERYDLGEVTLEFRHTQATRPNR</sequence>
<dbReference type="EMBL" id="AP022593">
    <property type="protein sequence ID" value="BBY46930.1"/>
    <property type="molecule type" value="Genomic_DNA"/>
</dbReference>
<dbReference type="SUPFAM" id="SSF56281">
    <property type="entry name" value="Metallo-hydrolase/oxidoreductase"/>
    <property type="match status" value="1"/>
</dbReference>
<evidence type="ECO:0000313" key="2">
    <source>
        <dbReference type="EMBL" id="BBY46930.1"/>
    </source>
</evidence>
<dbReference type="GO" id="GO:0006749">
    <property type="term" value="P:glutathione metabolic process"/>
    <property type="evidence" value="ECO:0007669"/>
    <property type="project" value="TreeGrafter"/>
</dbReference>
<proteinExistence type="predicted"/>
<protein>
    <recommendedName>
        <fullName evidence="1">Metallo-beta-lactamase domain-containing protein</fullName>
    </recommendedName>
</protein>
<gene>
    <name evidence="2" type="ORF">MARA_03980</name>
</gene>
<organism evidence="2 3">
    <name type="scientific">Mycolicibacterium arabiense</name>
    <dbReference type="NCBI Taxonomy" id="1286181"/>
    <lineage>
        <taxon>Bacteria</taxon>
        <taxon>Bacillati</taxon>
        <taxon>Actinomycetota</taxon>
        <taxon>Actinomycetes</taxon>
        <taxon>Mycobacteriales</taxon>
        <taxon>Mycobacteriaceae</taxon>
        <taxon>Mycolicibacterium</taxon>
    </lineage>
</organism>
<keyword evidence="3" id="KW-1185">Reference proteome</keyword>
<dbReference type="GO" id="GO:0050313">
    <property type="term" value="F:sulfur dioxygenase activity"/>
    <property type="evidence" value="ECO:0007669"/>
    <property type="project" value="TreeGrafter"/>
</dbReference>
<dbReference type="AlphaFoldDB" id="A0A7I7RRU2"/>
<dbReference type="Pfam" id="PF00753">
    <property type="entry name" value="Lactamase_B"/>
    <property type="match status" value="1"/>
</dbReference>
<evidence type="ECO:0000259" key="1">
    <source>
        <dbReference type="Pfam" id="PF00753"/>
    </source>
</evidence>
<accession>A0A7I7RRU2</accession>
<dbReference type="InterPro" id="IPR036866">
    <property type="entry name" value="RibonucZ/Hydroxyglut_hydro"/>
</dbReference>
<name>A0A7I7RRU2_9MYCO</name>
<dbReference type="PANTHER" id="PTHR43084:SF1">
    <property type="entry name" value="PERSULFIDE DIOXYGENASE ETHE1, MITOCHONDRIAL"/>
    <property type="match status" value="1"/>
</dbReference>
<dbReference type="InterPro" id="IPR001279">
    <property type="entry name" value="Metallo-B-lactamas"/>
</dbReference>